<dbReference type="Gene3D" id="1.10.287.130">
    <property type="match status" value="1"/>
</dbReference>
<dbReference type="SMART" id="SM00448">
    <property type="entry name" value="REC"/>
    <property type="match status" value="1"/>
</dbReference>
<dbReference type="CDD" id="cd18161">
    <property type="entry name" value="REC_hyHK_blue-like"/>
    <property type="match status" value="1"/>
</dbReference>
<reference evidence="9 10" key="1">
    <citation type="submission" date="2020-03" db="EMBL/GenBank/DDBJ databases">
        <authorList>
            <person name="Wang L."/>
            <person name="He N."/>
            <person name="Li Y."/>
            <person name="Fang Y."/>
            <person name="Zhang F."/>
        </authorList>
    </citation>
    <scope>NUCLEOTIDE SEQUENCE [LARGE SCALE GENOMIC DNA]</scope>
    <source>
        <strain evidence="10">hsmgli-8</strain>
    </source>
</reference>
<dbReference type="Pfam" id="PF08447">
    <property type="entry name" value="PAS_3"/>
    <property type="match status" value="1"/>
</dbReference>
<dbReference type="PROSITE" id="PS50113">
    <property type="entry name" value="PAC"/>
    <property type="match status" value="1"/>
</dbReference>
<accession>A0ABX0Y9Q0</accession>
<dbReference type="CDD" id="cd00082">
    <property type="entry name" value="HisKA"/>
    <property type="match status" value="1"/>
</dbReference>
<dbReference type="InterPro" id="IPR005467">
    <property type="entry name" value="His_kinase_dom"/>
</dbReference>
<evidence type="ECO:0000256" key="5">
    <source>
        <dbReference type="SAM" id="Coils"/>
    </source>
</evidence>
<dbReference type="Pfam" id="PF02518">
    <property type="entry name" value="HATPase_c"/>
    <property type="match status" value="1"/>
</dbReference>
<dbReference type="InterPro" id="IPR000700">
    <property type="entry name" value="PAS-assoc_C"/>
</dbReference>
<dbReference type="InterPro" id="IPR013655">
    <property type="entry name" value="PAS_fold_3"/>
</dbReference>
<dbReference type="Gene3D" id="3.30.565.10">
    <property type="entry name" value="Histidine kinase-like ATPase, C-terminal domain"/>
    <property type="match status" value="1"/>
</dbReference>
<dbReference type="Gene3D" id="2.10.70.100">
    <property type="match status" value="1"/>
</dbReference>
<keyword evidence="10" id="KW-1185">Reference proteome</keyword>
<dbReference type="PANTHER" id="PTHR43065:SF42">
    <property type="entry name" value="TWO-COMPONENT SENSOR PPRA"/>
    <property type="match status" value="1"/>
</dbReference>
<dbReference type="InterPro" id="IPR011006">
    <property type="entry name" value="CheY-like_superfamily"/>
</dbReference>
<evidence type="ECO:0000259" key="7">
    <source>
        <dbReference type="PROSITE" id="PS50110"/>
    </source>
</evidence>
<dbReference type="Gene3D" id="3.40.50.2300">
    <property type="match status" value="1"/>
</dbReference>
<dbReference type="Proteomes" id="UP000746535">
    <property type="component" value="Unassembled WGS sequence"/>
</dbReference>
<evidence type="ECO:0000313" key="9">
    <source>
        <dbReference type="EMBL" id="NJO99656.1"/>
    </source>
</evidence>
<keyword evidence="3 4" id="KW-0597">Phosphoprotein</keyword>
<dbReference type="SUPFAM" id="SSF55785">
    <property type="entry name" value="PYP-like sensor domain (PAS domain)"/>
    <property type="match status" value="1"/>
</dbReference>
<sequence>MTVNPLAAALASGASDGSADNAARAPAVWPPALRMAIDIALAAPVPTAVLCGNQFNALANASFWEALGLSPSNQGQALLERCPNLMGRLRVAFQAVERGEPALVSDLGASSGLALRVNTQATVHLAPLRDDAGSIVGALCSLLVTPKLPLADPVMEARLAEQQRATRASEERLRLALDATHAVGTWDWYIREDRFIADAHFANMHNVDPSPAGQRPIGDYLTAVHPEDRTFVARQIKVCVHGTGEFAEEYRLLQPGGHWRWVFARGRCFRDDHGRPERLIGASIDITERKLAEQALRELNETLEQRVAERTRALADANRRLLAEAQERERAEELLRHAQKMEAVGQLTGGIAHDFNNMLTGIMGSLDLMNRYIAKGRSSEIGRFADAALSSAQRAAALTHRLLAFSRRQSLDRQHVDLNALVHSLEDLLARTTGEHIELRLALDAQAWAVHTDPNQLESALLNLVINARDAMPDGGRLVIATENRGFDAPRENFPMEAMRPGQYVTLCVRDTGSGMSASTRAKAFDPFFTTKPTGQGTGLGLSMIYGFAQQSGGHVSLQSEPGVGTEVCLYLPRYLEPLALPVAPEAEAQAPLAQEGESVLVVEDDPAVRMLILNVLDELGYRGHPAADADVAIPLLDSALRIDLLVTDVGLPGVNGRQLAEIARRRRPGLKVLFMTGYIDKAADRDAYLEEGMDILGKPFTLETLASKLRLMIGE</sequence>
<dbReference type="SUPFAM" id="SSF47384">
    <property type="entry name" value="Homodimeric domain of signal transducing histidine kinase"/>
    <property type="match status" value="1"/>
</dbReference>
<dbReference type="InterPro" id="IPR003594">
    <property type="entry name" value="HATPase_dom"/>
</dbReference>
<dbReference type="Gene3D" id="3.30.450.20">
    <property type="entry name" value="PAS domain"/>
    <property type="match status" value="1"/>
</dbReference>
<protein>
    <recommendedName>
        <fullName evidence="2">histidine kinase</fullName>
        <ecNumber evidence="2">2.7.13.3</ecNumber>
    </recommendedName>
</protein>
<dbReference type="InterPro" id="IPR036097">
    <property type="entry name" value="HisK_dim/P_sf"/>
</dbReference>
<dbReference type="InterPro" id="IPR000014">
    <property type="entry name" value="PAS"/>
</dbReference>
<dbReference type="InterPro" id="IPR003661">
    <property type="entry name" value="HisK_dim/P_dom"/>
</dbReference>
<evidence type="ECO:0000313" key="10">
    <source>
        <dbReference type="Proteomes" id="UP000746535"/>
    </source>
</evidence>
<dbReference type="InterPro" id="IPR004358">
    <property type="entry name" value="Sig_transdc_His_kin-like_C"/>
</dbReference>
<feature type="coiled-coil region" evidence="5">
    <location>
        <begin position="289"/>
        <end position="341"/>
    </location>
</feature>
<organism evidence="9 10">
    <name type="scientific">Pseudomonas quercus</name>
    <dbReference type="NCBI Taxonomy" id="2722792"/>
    <lineage>
        <taxon>Bacteria</taxon>
        <taxon>Pseudomonadati</taxon>
        <taxon>Pseudomonadota</taxon>
        <taxon>Gammaproteobacteria</taxon>
        <taxon>Pseudomonadales</taxon>
        <taxon>Pseudomonadaceae</taxon>
        <taxon>Pseudomonas</taxon>
    </lineage>
</organism>
<dbReference type="InterPro" id="IPR001610">
    <property type="entry name" value="PAC"/>
</dbReference>
<evidence type="ECO:0000256" key="2">
    <source>
        <dbReference type="ARBA" id="ARBA00012438"/>
    </source>
</evidence>
<dbReference type="Pfam" id="PF00512">
    <property type="entry name" value="HisKA"/>
    <property type="match status" value="1"/>
</dbReference>
<dbReference type="InterPro" id="IPR001789">
    <property type="entry name" value="Sig_transdc_resp-reg_receiver"/>
</dbReference>
<gene>
    <name evidence="9" type="ORF">HBH25_02095</name>
</gene>
<dbReference type="SMART" id="SM00387">
    <property type="entry name" value="HATPase_c"/>
    <property type="match status" value="1"/>
</dbReference>
<feature type="domain" description="Response regulatory" evidence="7">
    <location>
        <begin position="599"/>
        <end position="714"/>
    </location>
</feature>
<dbReference type="PROSITE" id="PS50109">
    <property type="entry name" value="HIS_KIN"/>
    <property type="match status" value="1"/>
</dbReference>
<proteinExistence type="predicted"/>
<evidence type="ECO:0000256" key="4">
    <source>
        <dbReference type="PROSITE-ProRule" id="PRU00169"/>
    </source>
</evidence>
<feature type="modified residue" description="4-aspartylphosphate" evidence="4">
    <location>
        <position position="649"/>
    </location>
</feature>
<dbReference type="Pfam" id="PF00072">
    <property type="entry name" value="Response_reg"/>
    <property type="match status" value="1"/>
</dbReference>
<dbReference type="NCBIfam" id="TIGR00229">
    <property type="entry name" value="sensory_box"/>
    <property type="match status" value="1"/>
</dbReference>
<dbReference type="SMART" id="SM00388">
    <property type="entry name" value="HisKA"/>
    <property type="match status" value="1"/>
</dbReference>
<evidence type="ECO:0000259" key="8">
    <source>
        <dbReference type="PROSITE" id="PS50113"/>
    </source>
</evidence>
<dbReference type="PANTHER" id="PTHR43065">
    <property type="entry name" value="SENSOR HISTIDINE KINASE"/>
    <property type="match status" value="1"/>
</dbReference>
<dbReference type="InterPro" id="IPR036890">
    <property type="entry name" value="HATPase_C_sf"/>
</dbReference>
<dbReference type="PROSITE" id="PS50110">
    <property type="entry name" value="RESPONSE_REGULATORY"/>
    <property type="match status" value="1"/>
</dbReference>
<feature type="domain" description="PAC" evidence="8">
    <location>
        <begin position="246"/>
        <end position="298"/>
    </location>
</feature>
<dbReference type="EC" id="2.7.13.3" evidence="2"/>
<dbReference type="InterPro" id="IPR035965">
    <property type="entry name" value="PAS-like_dom_sf"/>
</dbReference>
<feature type="domain" description="Histidine kinase" evidence="6">
    <location>
        <begin position="350"/>
        <end position="576"/>
    </location>
</feature>
<dbReference type="SUPFAM" id="SSF55874">
    <property type="entry name" value="ATPase domain of HSP90 chaperone/DNA topoisomerase II/histidine kinase"/>
    <property type="match status" value="1"/>
</dbReference>
<comment type="catalytic activity">
    <reaction evidence="1">
        <text>ATP + protein L-histidine = ADP + protein N-phospho-L-histidine.</text>
        <dbReference type="EC" id="2.7.13.3"/>
    </reaction>
</comment>
<dbReference type="EMBL" id="JAAVJI010000001">
    <property type="protein sequence ID" value="NJO99656.1"/>
    <property type="molecule type" value="Genomic_DNA"/>
</dbReference>
<evidence type="ECO:0000256" key="3">
    <source>
        <dbReference type="ARBA" id="ARBA00022553"/>
    </source>
</evidence>
<dbReference type="SUPFAM" id="SSF52172">
    <property type="entry name" value="CheY-like"/>
    <property type="match status" value="1"/>
</dbReference>
<dbReference type="CDD" id="cd00130">
    <property type="entry name" value="PAS"/>
    <property type="match status" value="1"/>
</dbReference>
<evidence type="ECO:0000256" key="1">
    <source>
        <dbReference type="ARBA" id="ARBA00000085"/>
    </source>
</evidence>
<dbReference type="PRINTS" id="PR00344">
    <property type="entry name" value="BCTRLSENSOR"/>
</dbReference>
<comment type="caution">
    <text evidence="9">The sequence shown here is derived from an EMBL/GenBank/DDBJ whole genome shotgun (WGS) entry which is preliminary data.</text>
</comment>
<dbReference type="RefSeq" id="WP_168081002.1">
    <property type="nucleotide sequence ID" value="NZ_JAAVJI010000001.1"/>
</dbReference>
<keyword evidence="5" id="KW-0175">Coiled coil</keyword>
<name>A0ABX0Y9Q0_9PSED</name>
<evidence type="ECO:0000259" key="6">
    <source>
        <dbReference type="PROSITE" id="PS50109"/>
    </source>
</evidence>
<dbReference type="SMART" id="SM00086">
    <property type="entry name" value="PAC"/>
    <property type="match status" value="1"/>
</dbReference>